<name>A0AAN9C263_9CAEN</name>
<keyword evidence="1" id="KW-1133">Transmembrane helix</keyword>
<proteinExistence type="predicted"/>
<evidence type="ECO:0000313" key="5">
    <source>
        <dbReference type="Proteomes" id="UP001374579"/>
    </source>
</evidence>
<keyword evidence="1" id="KW-0812">Transmembrane</keyword>
<dbReference type="PANTHER" id="PTHR13627">
    <property type="entry name" value="FUKUTIN RELATED PROTEIN"/>
    <property type="match status" value="1"/>
</dbReference>
<feature type="transmembrane region" description="Helical" evidence="1">
    <location>
        <begin position="7"/>
        <end position="25"/>
    </location>
</feature>
<evidence type="ECO:0000256" key="1">
    <source>
        <dbReference type="SAM" id="Phobius"/>
    </source>
</evidence>
<keyword evidence="5" id="KW-1185">Reference proteome</keyword>
<organism evidence="4 5">
    <name type="scientific">Littorina saxatilis</name>
    <dbReference type="NCBI Taxonomy" id="31220"/>
    <lineage>
        <taxon>Eukaryota</taxon>
        <taxon>Metazoa</taxon>
        <taxon>Spiralia</taxon>
        <taxon>Lophotrochozoa</taxon>
        <taxon>Mollusca</taxon>
        <taxon>Gastropoda</taxon>
        <taxon>Caenogastropoda</taxon>
        <taxon>Littorinimorpha</taxon>
        <taxon>Littorinoidea</taxon>
        <taxon>Littorinidae</taxon>
        <taxon>Littorina</taxon>
    </lineage>
</organism>
<dbReference type="PANTHER" id="PTHR13627:SF31">
    <property type="entry name" value="RIBITOL 5-PHOSPHATE TRANSFERASE FKRP"/>
    <property type="match status" value="1"/>
</dbReference>
<feature type="domain" description="FKRP stem" evidence="3">
    <location>
        <begin position="54"/>
        <end position="294"/>
    </location>
</feature>
<keyword evidence="1" id="KW-0472">Membrane</keyword>
<feature type="domain" description="LicD/FKTN/FKRP nucleotidyltransferase" evidence="2">
    <location>
        <begin position="349"/>
        <end position="389"/>
    </location>
</feature>
<accession>A0AAN9C263</accession>
<dbReference type="Proteomes" id="UP001374579">
    <property type="component" value="Unassembled WGS sequence"/>
</dbReference>
<evidence type="ECO:0008006" key="6">
    <source>
        <dbReference type="Google" id="ProtNLM"/>
    </source>
</evidence>
<dbReference type="Pfam" id="PF22921">
    <property type="entry name" value="FKRP_N"/>
    <property type="match status" value="1"/>
</dbReference>
<gene>
    <name evidence="4" type="ORF">V1264_001772</name>
</gene>
<comment type="caution">
    <text evidence="4">The sequence shown here is derived from an EMBL/GenBank/DDBJ whole genome shotgun (WGS) entry which is preliminary data.</text>
</comment>
<sequence>MAIGTRRLILVALSVNVLFIVFMAVQQHKYISDSSFSVSGRQVEQQHQKEPASHSPESVRQRVTVIIRDFESFDNAVVETIRELYTVLNGTKVIIVGDTVPYPPLQVDKKWDVEIVSLNPNLMHNYSSSRPVHMIKTKHVLVLPDTAKVKHWKHLQTAIIALGSKGRFRAVAIGVGTEQLKCMSMDVDLKRWQMTLGLANDSSDHCDMWTGDQALFMLTEDFHSLAEPFARPFAQAFYIQAKLRQWRVRYFKRYQMARVKDLYSEPHNKWKHKRLEEERLSSFYKHWGIKAVVHSDGKTDYYGCTKTTPRCFGTIIDDMPEYLYEGKWTPPCCLKALRETTRHVFSILEKEKVRYWLEGGSLLGAARNEDIILWDYDVDVGIYREDIEKSPHLKDAKVGSYVDEEGFVWEKATEGEFFRVQYSEDNHLHVDLHPFYSKDGTMTKDTWFKTHRQDTEFPERFLKPLTKISFVGIMASAPNNVREFLEFKFGKGVIEQSRFPNFKRVQ</sequence>
<reference evidence="4 5" key="1">
    <citation type="submission" date="2024-02" db="EMBL/GenBank/DDBJ databases">
        <title>Chromosome-scale genome assembly of the rough periwinkle Littorina saxatilis.</title>
        <authorList>
            <person name="De Jode A."/>
            <person name="Faria R."/>
            <person name="Formenti G."/>
            <person name="Sims Y."/>
            <person name="Smith T.P."/>
            <person name="Tracey A."/>
            <person name="Wood J.M.D."/>
            <person name="Zagrodzka Z.B."/>
            <person name="Johannesson K."/>
            <person name="Butlin R.K."/>
            <person name="Leder E.H."/>
        </authorList>
    </citation>
    <scope>NUCLEOTIDE SEQUENCE [LARGE SCALE GENOMIC DNA]</scope>
    <source>
        <strain evidence="4">Snail1</strain>
        <tissue evidence="4">Muscle</tissue>
    </source>
</reference>
<dbReference type="AlphaFoldDB" id="A0AAN9C263"/>
<evidence type="ECO:0000313" key="4">
    <source>
        <dbReference type="EMBL" id="KAK7116016.1"/>
    </source>
</evidence>
<evidence type="ECO:0000259" key="2">
    <source>
        <dbReference type="Pfam" id="PF04991"/>
    </source>
</evidence>
<dbReference type="InterPro" id="IPR007074">
    <property type="entry name" value="LicD/FKTN/FKRP_NTP_transf"/>
</dbReference>
<dbReference type="InterPro" id="IPR055105">
    <property type="entry name" value="FKRP_N"/>
</dbReference>
<evidence type="ECO:0000259" key="3">
    <source>
        <dbReference type="Pfam" id="PF22921"/>
    </source>
</evidence>
<protein>
    <recommendedName>
        <fullName evidence="6">Fukutin-related protein</fullName>
    </recommendedName>
</protein>
<dbReference type="InterPro" id="IPR052613">
    <property type="entry name" value="LicD_transferase"/>
</dbReference>
<dbReference type="GO" id="GO:0035269">
    <property type="term" value="P:protein O-linked glycosylation via mannose"/>
    <property type="evidence" value="ECO:0007669"/>
    <property type="project" value="TreeGrafter"/>
</dbReference>
<dbReference type="Pfam" id="PF04991">
    <property type="entry name" value="LicD"/>
    <property type="match status" value="1"/>
</dbReference>
<dbReference type="EMBL" id="JBAMIC010000001">
    <property type="protein sequence ID" value="KAK7116016.1"/>
    <property type="molecule type" value="Genomic_DNA"/>
</dbReference>
<dbReference type="GO" id="GO:0005794">
    <property type="term" value="C:Golgi apparatus"/>
    <property type="evidence" value="ECO:0007669"/>
    <property type="project" value="TreeGrafter"/>
</dbReference>